<name>T0QVJ2_SAPDV</name>
<dbReference type="EMBL" id="JH767140">
    <property type="protein sequence ID" value="EQC38701.1"/>
    <property type="molecule type" value="Genomic_DNA"/>
</dbReference>
<dbReference type="GeneID" id="19944393"/>
<evidence type="ECO:0000313" key="3">
    <source>
        <dbReference type="Proteomes" id="UP000030762"/>
    </source>
</evidence>
<evidence type="ECO:0000313" key="2">
    <source>
        <dbReference type="EMBL" id="EQC38701.1"/>
    </source>
</evidence>
<dbReference type="OrthoDB" id="198185at2759"/>
<dbReference type="Proteomes" id="UP000030762">
    <property type="component" value="Unassembled WGS sequence"/>
</dbReference>
<dbReference type="VEuPathDB" id="FungiDB:SDRG_03666"/>
<dbReference type="RefSeq" id="XP_008607525.1">
    <property type="nucleotide sequence ID" value="XM_008609303.1"/>
</dbReference>
<proteinExistence type="predicted"/>
<reference evidence="2 3" key="1">
    <citation type="submission" date="2012-04" db="EMBL/GenBank/DDBJ databases">
        <title>The Genome Sequence of Saprolegnia declina VS20.</title>
        <authorList>
            <consortium name="The Broad Institute Genome Sequencing Platform"/>
            <person name="Russ C."/>
            <person name="Nusbaum C."/>
            <person name="Tyler B."/>
            <person name="van West P."/>
            <person name="Dieguez-Uribeondo J."/>
            <person name="de Bruijn I."/>
            <person name="Tripathy S."/>
            <person name="Jiang R."/>
            <person name="Young S.K."/>
            <person name="Zeng Q."/>
            <person name="Gargeya S."/>
            <person name="Fitzgerald M."/>
            <person name="Haas B."/>
            <person name="Abouelleil A."/>
            <person name="Alvarado L."/>
            <person name="Arachchi H.M."/>
            <person name="Berlin A."/>
            <person name="Chapman S.B."/>
            <person name="Goldberg J."/>
            <person name="Griggs A."/>
            <person name="Gujja S."/>
            <person name="Hansen M."/>
            <person name="Howarth C."/>
            <person name="Imamovic A."/>
            <person name="Larimer J."/>
            <person name="McCowen C."/>
            <person name="Montmayeur A."/>
            <person name="Murphy C."/>
            <person name="Neiman D."/>
            <person name="Pearson M."/>
            <person name="Priest M."/>
            <person name="Roberts A."/>
            <person name="Saif S."/>
            <person name="Shea T."/>
            <person name="Sisk P."/>
            <person name="Sykes S."/>
            <person name="Wortman J."/>
            <person name="Nusbaum C."/>
            <person name="Birren B."/>
        </authorList>
    </citation>
    <scope>NUCLEOTIDE SEQUENCE [LARGE SCALE GENOMIC DNA]</scope>
    <source>
        <strain evidence="2 3">VS20</strain>
    </source>
</reference>
<accession>T0QVJ2</accession>
<gene>
    <name evidence="2" type="ORF">SDRG_03666</name>
</gene>
<keyword evidence="1" id="KW-0175">Coiled coil</keyword>
<protein>
    <submittedName>
        <fullName evidence="2">Uncharacterized protein</fullName>
    </submittedName>
</protein>
<organism evidence="2 3">
    <name type="scientific">Saprolegnia diclina (strain VS20)</name>
    <dbReference type="NCBI Taxonomy" id="1156394"/>
    <lineage>
        <taxon>Eukaryota</taxon>
        <taxon>Sar</taxon>
        <taxon>Stramenopiles</taxon>
        <taxon>Oomycota</taxon>
        <taxon>Saprolegniomycetes</taxon>
        <taxon>Saprolegniales</taxon>
        <taxon>Saprolegniaceae</taxon>
        <taxon>Saprolegnia</taxon>
    </lineage>
</organism>
<sequence>MASQLRLWRHASRYTAPLSVIVAAHRQLRRRFARSRIAKRPTTNRMASVLRETAAHAAKAKKPLSDLNQIRQAIKGLQKDAAEQLQLEMESQATFAYLSSQLQALKQAFETLSDVLMAEVDGVRKNTSKRLETLENQVDKQKELTLGAQRELEQAKRAWDVWSLKERDWAKDHEILKASHSHNIEWMQALQRDVMETKDRVHELRHDHATRAKHMADEASDLRILWQKQVESLQAQLAGFEASAATHARETKIHAQQRLDDLAMMEQAVTTLSGHHTRLAQTLDEGLQHLQSEVGLVTRRTEASEQRVHSNTTQLEQVRGKLFVMERDQSQRMESISTMFSVVADAMAKA</sequence>
<dbReference type="eggNOG" id="ENOG502SD4B">
    <property type="taxonomic scope" value="Eukaryota"/>
</dbReference>
<feature type="coiled-coil region" evidence="1">
    <location>
        <begin position="117"/>
        <end position="158"/>
    </location>
</feature>
<dbReference type="OMA" id="GKMFTIF"/>
<keyword evidence="3" id="KW-1185">Reference proteome</keyword>
<dbReference type="InParanoid" id="T0QVJ2"/>
<evidence type="ECO:0000256" key="1">
    <source>
        <dbReference type="SAM" id="Coils"/>
    </source>
</evidence>
<dbReference type="AlphaFoldDB" id="T0QVJ2"/>